<evidence type="ECO:0000313" key="2">
    <source>
        <dbReference type="EMBL" id="KAK2822175.1"/>
    </source>
</evidence>
<gene>
    <name evidence="2" type="ORF">Q5P01_022240</name>
</gene>
<dbReference type="AlphaFoldDB" id="A0AA88IS64"/>
<name>A0AA88IS64_CHASR</name>
<dbReference type="Proteomes" id="UP001187415">
    <property type="component" value="Unassembled WGS sequence"/>
</dbReference>
<sequence>MFLQQDVTRAAAAPPAAPESNTAVTPAGGGRGAAAHSEGDPVTDSLTFRLHVSRDRDSACAPRSWDNVAAVYKVRAA</sequence>
<proteinExistence type="predicted"/>
<organism evidence="2 3">
    <name type="scientific">Channa striata</name>
    <name type="common">Snakehead murrel</name>
    <name type="synonym">Ophicephalus striatus</name>
    <dbReference type="NCBI Taxonomy" id="64152"/>
    <lineage>
        <taxon>Eukaryota</taxon>
        <taxon>Metazoa</taxon>
        <taxon>Chordata</taxon>
        <taxon>Craniata</taxon>
        <taxon>Vertebrata</taxon>
        <taxon>Euteleostomi</taxon>
        <taxon>Actinopterygii</taxon>
        <taxon>Neopterygii</taxon>
        <taxon>Teleostei</taxon>
        <taxon>Neoteleostei</taxon>
        <taxon>Acanthomorphata</taxon>
        <taxon>Anabantaria</taxon>
        <taxon>Anabantiformes</taxon>
        <taxon>Channoidei</taxon>
        <taxon>Channidae</taxon>
        <taxon>Channa</taxon>
    </lineage>
</organism>
<comment type="caution">
    <text evidence="2">The sequence shown here is derived from an EMBL/GenBank/DDBJ whole genome shotgun (WGS) entry which is preliminary data.</text>
</comment>
<accession>A0AA88IS64</accession>
<evidence type="ECO:0000313" key="3">
    <source>
        <dbReference type="Proteomes" id="UP001187415"/>
    </source>
</evidence>
<reference evidence="2" key="1">
    <citation type="submission" date="2023-07" db="EMBL/GenBank/DDBJ databases">
        <title>Chromosome-level Genome Assembly of Striped Snakehead (Channa striata).</title>
        <authorList>
            <person name="Liu H."/>
        </authorList>
    </citation>
    <scope>NUCLEOTIDE SEQUENCE</scope>
    <source>
        <strain evidence="2">Gz</strain>
        <tissue evidence="2">Muscle</tissue>
    </source>
</reference>
<keyword evidence="3" id="KW-1185">Reference proteome</keyword>
<dbReference type="EMBL" id="JAUPFM010000018">
    <property type="protein sequence ID" value="KAK2822175.1"/>
    <property type="molecule type" value="Genomic_DNA"/>
</dbReference>
<evidence type="ECO:0000256" key="1">
    <source>
        <dbReference type="SAM" id="MobiDB-lite"/>
    </source>
</evidence>
<protein>
    <submittedName>
        <fullName evidence="2">Uncharacterized protein</fullName>
    </submittedName>
</protein>
<feature type="region of interest" description="Disordered" evidence="1">
    <location>
        <begin position="1"/>
        <end position="42"/>
    </location>
</feature>